<dbReference type="Pfam" id="PF09095">
    <property type="entry name" value="AmyA-gluTrfs_C"/>
    <property type="match status" value="1"/>
</dbReference>
<feature type="non-terminal residue" evidence="6">
    <location>
        <position position="547"/>
    </location>
</feature>
<comment type="similarity">
    <text evidence="1">Belongs to the glycosyl hydrolase 57 family.</text>
</comment>
<dbReference type="GO" id="GO:0030246">
    <property type="term" value="F:carbohydrate binding"/>
    <property type="evidence" value="ECO:0007669"/>
    <property type="project" value="InterPro"/>
</dbReference>
<evidence type="ECO:0000313" key="6">
    <source>
        <dbReference type="EMBL" id="PWB67999.1"/>
    </source>
</evidence>
<proteinExistence type="inferred from homology"/>
<dbReference type="GO" id="GO:0003824">
    <property type="term" value="F:catalytic activity"/>
    <property type="evidence" value="ECO:0007669"/>
    <property type="project" value="InterPro"/>
</dbReference>
<dbReference type="Gene3D" id="3.20.110.20">
    <property type="match status" value="1"/>
</dbReference>
<dbReference type="Gene3D" id="2.70.98.10">
    <property type="match status" value="1"/>
</dbReference>
<protein>
    <recommendedName>
        <fullName evidence="8">DUF1926 domain-containing protein</fullName>
    </recommendedName>
</protein>
<feature type="domain" description="Alpha-amylase/4-alpha-glucanotransferase central" evidence="4">
    <location>
        <begin position="312"/>
        <end position="392"/>
    </location>
</feature>
<feature type="domain" description="Alpha-amylase/4-alpha-glucanotransferase C-terminal" evidence="5">
    <location>
        <begin position="409"/>
        <end position="539"/>
    </location>
</feature>
<dbReference type="GO" id="GO:0005975">
    <property type="term" value="P:carbohydrate metabolic process"/>
    <property type="evidence" value="ECO:0007669"/>
    <property type="project" value="InterPro"/>
</dbReference>
<dbReference type="InterPro" id="IPR004300">
    <property type="entry name" value="Glyco_hydro_57_N"/>
</dbReference>
<dbReference type="InterPro" id="IPR028995">
    <property type="entry name" value="Glyco_hydro_57/38_cen_sf"/>
</dbReference>
<accession>A0A855X1V1</accession>
<dbReference type="InterPro" id="IPR014718">
    <property type="entry name" value="GH-type_carb-bd"/>
</dbReference>
<reference evidence="6 7" key="1">
    <citation type="journal article" date="2018" name="ISME J.">
        <title>A methanotrophic archaeon couples anaerobic oxidation of methane to Fe(III) reduction.</title>
        <authorList>
            <person name="Cai C."/>
            <person name="Leu A.O."/>
            <person name="Xie G.J."/>
            <person name="Guo J."/>
            <person name="Feng Y."/>
            <person name="Zhao J.X."/>
            <person name="Tyson G.W."/>
            <person name="Yuan Z."/>
            <person name="Hu S."/>
        </authorList>
    </citation>
    <scope>NUCLEOTIDE SEQUENCE [LARGE SCALE GENOMIC DNA]</scope>
    <source>
        <strain evidence="6">FeB_12</strain>
    </source>
</reference>
<evidence type="ECO:0000259" key="3">
    <source>
        <dbReference type="Pfam" id="PF03065"/>
    </source>
</evidence>
<dbReference type="PANTHER" id="PTHR36306:SF1">
    <property type="entry name" value="ALPHA-AMYLASE-RELATED"/>
    <property type="match status" value="1"/>
</dbReference>
<evidence type="ECO:0000259" key="4">
    <source>
        <dbReference type="Pfam" id="PF09094"/>
    </source>
</evidence>
<dbReference type="InterPro" id="IPR011330">
    <property type="entry name" value="Glyco_hydro/deAcase_b/a-brl"/>
</dbReference>
<dbReference type="CDD" id="cd10793">
    <property type="entry name" value="GH57N_TLGT_like"/>
    <property type="match status" value="1"/>
</dbReference>
<dbReference type="Pfam" id="PF03065">
    <property type="entry name" value="Glyco_hydro_57"/>
    <property type="match status" value="1"/>
</dbReference>
<evidence type="ECO:0000256" key="2">
    <source>
        <dbReference type="ARBA" id="ARBA00023277"/>
    </source>
</evidence>
<evidence type="ECO:0000256" key="1">
    <source>
        <dbReference type="ARBA" id="ARBA00006821"/>
    </source>
</evidence>
<dbReference type="AlphaFoldDB" id="A0A855X1V1"/>
<organism evidence="6 7">
    <name type="scientific">candidate division GN15 bacterium</name>
    <dbReference type="NCBI Taxonomy" id="2072418"/>
    <lineage>
        <taxon>Bacteria</taxon>
        <taxon>candidate division GN15</taxon>
    </lineage>
</organism>
<keyword evidence="2" id="KW-0119">Carbohydrate metabolism</keyword>
<name>A0A855X1V1_9BACT</name>
<dbReference type="InterPro" id="IPR015178">
    <property type="entry name" value="A-amylase/a-glucTrfase_central"/>
</dbReference>
<evidence type="ECO:0000259" key="5">
    <source>
        <dbReference type="Pfam" id="PF09095"/>
    </source>
</evidence>
<dbReference type="Proteomes" id="UP000250918">
    <property type="component" value="Unassembled WGS sequence"/>
</dbReference>
<comment type="caution">
    <text evidence="6">The sequence shown here is derived from an EMBL/GenBank/DDBJ whole genome shotgun (WGS) entry which is preliminary data.</text>
</comment>
<dbReference type="InterPro" id="IPR011013">
    <property type="entry name" value="Gal_mutarotase_sf_dom"/>
</dbReference>
<gene>
    <name evidence="6" type="ORF">C3F09_12535</name>
</gene>
<dbReference type="SUPFAM" id="SSF88713">
    <property type="entry name" value="Glycoside hydrolase/deacetylase"/>
    <property type="match status" value="1"/>
</dbReference>
<dbReference type="PANTHER" id="PTHR36306">
    <property type="entry name" value="ALPHA-AMYLASE-RELATED-RELATED"/>
    <property type="match status" value="1"/>
</dbReference>
<dbReference type="SUPFAM" id="SSF88688">
    <property type="entry name" value="Families 57/38 glycoside transferase middle domain"/>
    <property type="match status" value="1"/>
</dbReference>
<dbReference type="Pfam" id="PF09094">
    <property type="entry name" value="AmyA-A_glucT_m"/>
    <property type="match status" value="1"/>
</dbReference>
<dbReference type="InterPro" id="IPR015179">
    <property type="entry name" value="A-amylase/a-glucTrfase_C"/>
</dbReference>
<evidence type="ECO:0000313" key="7">
    <source>
        <dbReference type="Proteomes" id="UP000250918"/>
    </source>
</evidence>
<dbReference type="EMBL" id="PQAP01000221">
    <property type="protein sequence ID" value="PWB67999.1"/>
    <property type="molecule type" value="Genomic_DNA"/>
</dbReference>
<evidence type="ECO:0008006" key="8">
    <source>
        <dbReference type="Google" id="ProtNLM"/>
    </source>
</evidence>
<feature type="domain" description="Glycoside hydrolase family 57 N-terminal" evidence="3">
    <location>
        <begin position="7"/>
        <end position="259"/>
    </location>
</feature>
<dbReference type="InterPro" id="IPR052046">
    <property type="entry name" value="GH57_Enzymes"/>
</dbReference>
<sequence length="547" mass="62694">MPKFKLAFGLHNHQPVGNFDFVFAQAHREAYAPFLELLERFPHIRLSLHQSGILWEWQRHKDPGHFDLIQSMIERGQIELLTGGFYEPILTSIPERDVHGQIAMLTDYLRRHFNVAASGLWLTERVWEPHLPKILAQSNVRFLPVDDTHFLYAGLQQAQLTGPFITEHEGYTVTLLPIQKRLRYLIPFGTVDEVINELRSQAERNPEGVAVYADDGEKFGVWPKTHQHCFGDRWLEHFFDALQRNGDWLEMITLGEAASLEPVGRAYLPSASYAEMLHWSLPATAFLEYENFEHLLRQHGALEQYGRFVRGGHWRGFLAKYEEANLMHKKMLGVSKSLEEWEAANPRSATDKVRDSLYASQCNCPYWHGVFGGLYLPHIRQAVYGRMIEAENELRKLRNESGARIRMIDYDADGHEEILVTTDRFSAVLKPSHGGMLTELSLLEDHFNLTDTLSRRKEGYHLKLDKAVTEESDSGTSSIHDLVLAKEAGLKSFLVEDWYLKRCSIDHVLAEGVGFEQFQTAAFGEDGDFVTGVYRTQRTADPNCVVL</sequence>
<dbReference type="SUPFAM" id="SSF74650">
    <property type="entry name" value="Galactose mutarotase-like"/>
    <property type="match status" value="1"/>
</dbReference>